<comment type="similarity">
    <text evidence="5">Belongs to the protein kinase superfamily. AGC Ser/Thr protein kinase family. PKC subfamily.</text>
</comment>
<evidence type="ECO:0000256" key="10">
    <source>
        <dbReference type="ARBA" id="ARBA00022679"/>
    </source>
</evidence>
<dbReference type="SMART" id="SM00220">
    <property type="entry name" value="S_TKc"/>
    <property type="match status" value="1"/>
</dbReference>
<dbReference type="GO" id="GO:0005634">
    <property type="term" value="C:nucleus"/>
    <property type="evidence" value="ECO:0007669"/>
    <property type="project" value="UniProtKB-SubCell"/>
</dbReference>
<evidence type="ECO:0000256" key="8">
    <source>
        <dbReference type="ARBA" id="ARBA00022527"/>
    </source>
</evidence>
<dbReference type="InterPro" id="IPR035892">
    <property type="entry name" value="C2_domain_sf"/>
</dbReference>
<dbReference type="InterPro" id="IPR017892">
    <property type="entry name" value="Pkinase_C"/>
</dbReference>
<evidence type="ECO:0000256" key="18">
    <source>
        <dbReference type="ARBA" id="ARBA00047470"/>
    </source>
</evidence>
<dbReference type="PROSITE" id="PS00108">
    <property type="entry name" value="PROTEIN_KINASE_ST"/>
    <property type="match status" value="1"/>
</dbReference>
<evidence type="ECO:0000256" key="5">
    <source>
        <dbReference type="ARBA" id="ARBA00005490"/>
    </source>
</evidence>
<dbReference type="SMART" id="SM00742">
    <property type="entry name" value="Hr1"/>
    <property type="match status" value="3"/>
</dbReference>
<dbReference type="Pfam" id="PF00069">
    <property type="entry name" value="Pkinase"/>
    <property type="match status" value="1"/>
</dbReference>
<feature type="compositionally biased region" description="Polar residues" evidence="21">
    <location>
        <begin position="462"/>
        <end position="485"/>
    </location>
</feature>
<keyword evidence="12 20" id="KW-0547">Nucleotide-binding</keyword>
<feature type="region of interest" description="Disordered" evidence="21">
    <location>
        <begin position="231"/>
        <end position="257"/>
    </location>
</feature>
<dbReference type="PROSITE" id="PS50011">
    <property type="entry name" value="PROTEIN_KINASE_DOM"/>
    <property type="match status" value="1"/>
</dbReference>
<keyword evidence="26" id="KW-1185">Reference proteome</keyword>
<dbReference type="CDD" id="cd11622">
    <property type="entry name" value="HR1_PKN_1"/>
    <property type="match status" value="1"/>
</dbReference>
<evidence type="ECO:0000256" key="14">
    <source>
        <dbReference type="ARBA" id="ARBA00022840"/>
    </source>
</evidence>
<keyword evidence="8" id="KW-0723">Serine/threonine-protein kinase</keyword>
<evidence type="ECO:0000256" key="9">
    <source>
        <dbReference type="ARBA" id="ARBA00022553"/>
    </source>
</evidence>
<evidence type="ECO:0000313" key="26">
    <source>
        <dbReference type="Proteomes" id="UP000053097"/>
    </source>
</evidence>
<dbReference type="PROSITE" id="PS51285">
    <property type="entry name" value="AGC_KINASE_CTER"/>
    <property type="match status" value="1"/>
</dbReference>
<gene>
    <name evidence="25" type="ORF">X777_10660</name>
</gene>
<dbReference type="GO" id="GO:0031267">
    <property type="term" value="F:small GTPase binding"/>
    <property type="evidence" value="ECO:0007669"/>
    <property type="project" value="InterPro"/>
</dbReference>
<evidence type="ECO:0000256" key="1">
    <source>
        <dbReference type="ARBA" id="ARBA00004123"/>
    </source>
</evidence>
<evidence type="ECO:0000256" key="19">
    <source>
        <dbReference type="PROSITE-ProRule" id="PRU01207"/>
    </source>
</evidence>
<dbReference type="SUPFAM" id="SSF49562">
    <property type="entry name" value="C2 domain (Calcium/lipid-binding domain, CaLB)"/>
    <property type="match status" value="1"/>
</dbReference>
<dbReference type="FunFam" id="1.10.510.10:FF:000038">
    <property type="entry name" value="serine/threonine-protein kinase N2 isoform X1"/>
    <property type="match status" value="1"/>
</dbReference>
<evidence type="ECO:0000256" key="3">
    <source>
        <dbReference type="ARBA" id="ARBA00004496"/>
    </source>
</evidence>
<dbReference type="SMART" id="SM00133">
    <property type="entry name" value="S_TK_X"/>
    <property type="match status" value="1"/>
</dbReference>
<evidence type="ECO:0000256" key="20">
    <source>
        <dbReference type="PROSITE-ProRule" id="PRU10141"/>
    </source>
</evidence>
<keyword evidence="9" id="KW-0597">Phosphoprotein</keyword>
<feature type="domain" description="Protein kinase" evidence="22">
    <location>
        <begin position="1502"/>
        <end position="1761"/>
    </location>
</feature>
<dbReference type="GO" id="GO:0005737">
    <property type="term" value="C:cytoplasm"/>
    <property type="evidence" value="ECO:0007669"/>
    <property type="project" value="UniProtKB-SubCell"/>
</dbReference>
<feature type="domain" description="REM-1" evidence="24">
    <location>
        <begin position="158"/>
        <end position="236"/>
    </location>
</feature>
<feature type="compositionally biased region" description="Basic and acidic residues" evidence="21">
    <location>
        <begin position="645"/>
        <end position="658"/>
    </location>
</feature>
<feature type="region of interest" description="Disordered" evidence="21">
    <location>
        <begin position="389"/>
        <end position="485"/>
    </location>
</feature>
<feature type="region of interest" description="Disordered" evidence="21">
    <location>
        <begin position="1270"/>
        <end position="1289"/>
    </location>
</feature>
<evidence type="ECO:0000256" key="4">
    <source>
        <dbReference type="ARBA" id="ARBA00004626"/>
    </source>
</evidence>
<feature type="region of interest" description="Disordered" evidence="21">
    <location>
        <begin position="881"/>
        <end position="933"/>
    </location>
</feature>
<keyword evidence="11" id="KW-0677">Repeat</keyword>
<evidence type="ECO:0000259" key="22">
    <source>
        <dbReference type="PROSITE" id="PS50011"/>
    </source>
</evidence>
<dbReference type="SUPFAM" id="SSF46585">
    <property type="entry name" value="HR1 repeat"/>
    <property type="match status" value="4"/>
</dbReference>
<accession>A0A026W317</accession>
<dbReference type="PANTHER" id="PTHR24351">
    <property type="entry name" value="RIBOSOMAL PROTEIN S6 KINASE"/>
    <property type="match status" value="1"/>
</dbReference>
<evidence type="ECO:0000256" key="11">
    <source>
        <dbReference type="ARBA" id="ARBA00022737"/>
    </source>
</evidence>
<feature type="region of interest" description="Disordered" evidence="21">
    <location>
        <begin position="576"/>
        <end position="701"/>
    </location>
</feature>
<dbReference type="InterPro" id="IPR036274">
    <property type="entry name" value="HR1_rpt_sf"/>
</dbReference>
<dbReference type="Gene3D" id="1.10.287.160">
    <property type="entry name" value="HR1 repeat"/>
    <property type="match status" value="3"/>
</dbReference>
<dbReference type="InterPro" id="IPR000961">
    <property type="entry name" value="AGC-kinase_C"/>
</dbReference>
<dbReference type="CDD" id="cd05589">
    <property type="entry name" value="STKc_PKN"/>
    <property type="match status" value="1"/>
</dbReference>
<feature type="domain" description="REM-1" evidence="24">
    <location>
        <begin position="59"/>
        <end position="133"/>
    </location>
</feature>
<dbReference type="STRING" id="2015173.A0A026W317"/>
<feature type="compositionally biased region" description="Polar residues" evidence="21">
    <location>
        <begin position="136"/>
        <end position="165"/>
    </location>
</feature>
<dbReference type="PROSITE" id="PS00107">
    <property type="entry name" value="PROTEIN_KINASE_ATP"/>
    <property type="match status" value="1"/>
</dbReference>
<dbReference type="InterPro" id="IPR008271">
    <property type="entry name" value="Ser/Thr_kinase_AS"/>
</dbReference>
<feature type="region of interest" description="Disordered" evidence="21">
    <location>
        <begin position="134"/>
        <end position="165"/>
    </location>
</feature>
<dbReference type="InterPro" id="IPR037313">
    <property type="entry name" value="PKN_HR1_1"/>
</dbReference>
<feature type="compositionally biased region" description="Basic and acidic residues" evidence="21">
    <location>
        <begin position="901"/>
        <end position="919"/>
    </location>
</feature>
<evidence type="ECO:0000256" key="6">
    <source>
        <dbReference type="ARBA" id="ARBA00012429"/>
    </source>
</evidence>
<dbReference type="PROSITE" id="PS51860">
    <property type="entry name" value="REM_1"/>
    <property type="match status" value="2"/>
</dbReference>
<keyword evidence="13 25" id="KW-0418">Kinase</keyword>
<keyword evidence="14 20" id="KW-0067">ATP-binding</keyword>
<evidence type="ECO:0000256" key="16">
    <source>
        <dbReference type="ARBA" id="ARBA00023242"/>
    </source>
</evidence>
<dbReference type="CDD" id="cd11623">
    <property type="entry name" value="HR1_PKN_2"/>
    <property type="match status" value="1"/>
</dbReference>
<feature type="compositionally biased region" description="Polar residues" evidence="21">
    <location>
        <begin position="576"/>
        <end position="592"/>
    </location>
</feature>
<dbReference type="Pfam" id="PF02185">
    <property type="entry name" value="HR1"/>
    <property type="match status" value="2"/>
</dbReference>
<comment type="subcellular location">
    <subcellularLocation>
        <location evidence="4">Cleavage furrow</location>
    </subcellularLocation>
    <subcellularLocation>
        <location evidence="3">Cytoplasm</location>
    </subcellularLocation>
    <subcellularLocation>
        <location evidence="2">Midbody</location>
    </subcellularLocation>
    <subcellularLocation>
        <location evidence="1">Nucleus</location>
    </subcellularLocation>
</comment>
<sequence>MSFIGADRARKKSSSGTFRCIPVKVASSKYFRTCIAPCAGDYIRHPVLYELSSKYGVAGSDQVPLPARLDVLREHIRREIRKELKIKAGAEKLREVATDRKSLSDVATIVKKANSKLNELQAELQQLESQIILTQGQPQSPQQNHSNGQDTPLSPMGPSSPSQEGLFTDLRLLSLEKQLNIELKVKQGAENMIQSLTSGHRDKKLLQEAQQMLDDSRAKIEFLRMRIMKVRQARQQQQRGDAPPPNGEATSNKDRYEPSLELALEERVEELRHRLRIEAAVVEGAKNVIRLLQSAKVADKKALTECPAVDEGATEAEEETRRCRMYGRQNKTTSDGGASQVPPWHVRAEVTIRHGDAVTSETVQVPPGTVTTTDAGGIRMICRWNTSEPAATATSSAPSMTSTAPRSSSTTPGGFGFQRGNILFTSTPPERPPKPSAGSYTLPRSGSSANDDSISSRCRANISDSGYNSERLSTHTYSSLPARRPSQQYNRRCKSTCSIVLSTAGIDKTNAEKITSETSKASPADLWHRRPSHQHQFFSRHQFSTVPEVCEDCAEGTSSIFTTHFCTRVAEKTVNSKATAISKDAASQTTDIESTRSSSTISKSSRVRKKSGTGVVLQSNEQKKKEEIRSPPASVKTTSTGPPVDSEKSDSTKDDSSKRKSRTVHIDVYCTGSDDDASTDTSSDDDDDERSTPRTVFENEDVRVTHTQAAGNLPRGFQDANAFLKRSAERRCASFRNAPMRLPSLASSKGYDSDEVLSSLYPSRFSSYSGIRDIESAPWSAASSSTALSPCDYDSVTMTSSKDTFSDLESLINNKSGLTPCDSFEYANSADRDRIRKMDVLAATDREKRRTWRSPQIERKHLLQNKKMREYFAKHEIGWSSGESAEDSDGSGAVGWSFMSGDDKSRRARKESIVRREDQTEPNATELGSADRNAQEELSRFAMRGDYVPYSNVLRDRIGPFGSKSPSPLPSTIPSRVTSPFTTPYGERTDHSLKASRFGAAQASLAESSRKLDLLRLSLELRRQELPPDSATAAQLKRELASVQSASPVPVTYTSLQPFRGPLEGKATVPASVSRCAAVTGQLEVRLMGCQDLAEEVPGRTRREHPASPDLRSFVKGVTGRSSSKSYSVKDETSNDIMAVIKLDNQTVGQTSWRPCSQQAWDQRFSIELDKSRELEIGIYWKDWRSLCAVKFLRLEEFIDDVRHGMALQLEPQGLLFAEIKFLNPMISRKPKLQRQRKIFKQQVKNFPRANQMNINVATWGRLLKRSAPSLHNSRNSESPPSGPQPLQLVFDTSIEDKPETPGEVPDPEKAGLGGTRPLGMSTSSNSPTLPRPPEHPPPPPPTVTKKPSIPAPAPPPKLDQEIFNVNLYIHIYLDAACYQVYHVSFRSYTRDSSISLICTFASKEQSFSRYTQFFYLDREFDFLNEEKGGPQGANLRPLVTEPRPVLIAPPSPRTPSPQPVVEFPEDEVVYELPIRPLQQYRDSAYESRRHSQLTGMTLENFRLLSVLGRGHFGKVILSQYRNTGEYFAIKALKKGDIIARDEVESLLSEKRIFEVANTTRHPFLVNLFACFQTEAHVCFVMEYAAGGDLMMHIHADVFGEPRAVFYSACVVLGLQYLHENRIIYRDLKLDNLLLDTEGYVKIADFGLCKEGMGYGDRTGTFCGTPEFLAPEVLTETSYTRAVDWWGLGVLIFEMLVGESPFPGDDEEEVFDSIVNDEVRYPRFLSLEAIAIMRRLLRKNPDRRLGSSERDAEDVKKQAFFRHIAWDDLLLRRVKPPFVPVIHSVEDVSNFDEEFTSEKPQLTPPKDPRPLSDLEQSLFKDFTYMADWC</sequence>
<feature type="compositionally biased region" description="Low complexity" evidence="21">
    <location>
        <begin position="445"/>
        <end position="456"/>
    </location>
</feature>
<dbReference type="InterPro" id="IPR011072">
    <property type="entry name" value="HR1_rho-bd"/>
</dbReference>
<feature type="compositionally biased region" description="Acidic residues" evidence="21">
    <location>
        <begin position="673"/>
        <end position="689"/>
    </location>
</feature>
<dbReference type="EC" id="2.7.11.13" evidence="6"/>
<dbReference type="OMA" id="KPGHHAH"/>
<dbReference type="GO" id="GO:0004697">
    <property type="term" value="F:diacylglycerol-dependent serine/threonine kinase activity"/>
    <property type="evidence" value="ECO:0007669"/>
    <property type="project" value="UniProtKB-EC"/>
</dbReference>
<keyword evidence="16" id="KW-0539">Nucleus</keyword>
<evidence type="ECO:0000256" key="15">
    <source>
        <dbReference type="ARBA" id="ARBA00023054"/>
    </source>
</evidence>
<dbReference type="InterPro" id="IPR017441">
    <property type="entry name" value="Protein_kinase_ATP_BS"/>
</dbReference>
<protein>
    <recommendedName>
        <fullName evidence="6">protein kinase C</fullName>
        <ecNumber evidence="6">2.7.11.13</ecNumber>
    </recommendedName>
</protein>
<evidence type="ECO:0000256" key="13">
    <source>
        <dbReference type="ARBA" id="ARBA00022777"/>
    </source>
</evidence>
<feature type="domain" description="AGC-kinase C-terminal" evidence="23">
    <location>
        <begin position="1762"/>
        <end position="1829"/>
    </location>
</feature>
<feature type="compositionally biased region" description="Pro residues" evidence="21">
    <location>
        <begin position="1330"/>
        <end position="1343"/>
    </location>
</feature>
<keyword evidence="7" id="KW-0963">Cytoplasm</keyword>
<evidence type="ECO:0000259" key="24">
    <source>
        <dbReference type="PROSITE" id="PS51860"/>
    </source>
</evidence>
<reference evidence="25 26" key="1">
    <citation type="journal article" date="2014" name="Curr. Biol.">
        <title>The genome of the clonal raider ant Cerapachys biroi.</title>
        <authorList>
            <person name="Oxley P.R."/>
            <person name="Ji L."/>
            <person name="Fetter-Pruneda I."/>
            <person name="McKenzie S.K."/>
            <person name="Li C."/>
            <person name="Hu H."/>
            <person name="Zhang G."/>
            <person name="Kronauer D.J."/>
        </authorList>
    </citation>
    <scope>NUCLEOTIDE SEQUENCE [LARGE SCALE GENOMIC DNA]</scope>
</reference>
<keyword evidence="15 19" id="KW-0175">Coiled coil</keyword>
<dbReference type="SMART" id="SM00239">
    <property type="entry name" value="C2"/>
    <property type="match status" value="1"/>
</dbReference>
<dbReference type="Pfam" id="PF00433">
    <property type="entry name" value="Pkinase_C"/>
    <property type="match status" value="1"/>
</dbReference>
<dbReference type="EMBL" id="KK107455">
    <property type="protein sequence ID" value="EZA50467.1"/>
    <property type="molecule type" value="Genomic_DNA"/>
</dbReference>
<feature type="region of interest" description="Disordered" evidence="21">
    <location>
        <begin position="1296"/>
        <end position="1356"/>
    </location>
</feature>
<dbReference type="GO" id="GO:0030496">
    <property type="term" value="C:midbody"/>
    <property type="evidence" value="ECO:0007669"/>
    <property type="project" value="UniProtKB-SubCell"/>
</dbReference>
<name>A0A026W317_OOCBI</name>
<dbReference type="FunFam" id="3.30.200.20:FF:000058">
    <property type="entry name" value="Putative serine/threonine-protein kinase N2"/>
    <property type="match status" value="1"/>
</dbReference>
<evidence type="ECO:0000256" key="12">
    <source>
        <dbReference type="ARBA" id="ARBA00022741"/>
    </source>
</evidence>
<feature type="binding site" evidence="20">
    <location>
        <position position="1531"/>
    </location>
    <ligand>
        <name>ATP</name>
        <dbReference type="ChEBI" id="CHEBI:30616"/>
    </ligand>
</feature>
<evidence type="ECO:0000256" key="21">
    <source>
        <dbReference type="SAM" id="MobiDB-lite"/>
    </source>
</evidence>
<feature type="region of interest" description="Disordered" evidence="21">
    <location>
        <begin position="959"/>
        <end position="992"/>
    </location>
</feature>
<evidence type="ECO:0000313" key="25">
    <source>
        <dbReference type="EMBL" id="EZA50467.1"/>
    </source>
</evidence>
<evidence type="ECO:0000256" key="7">
    <source>
        <dbReference type="ARBA" id="ARBA00022490"/>
    </source>
</evidence>
<dbReference type="InterPro" id="IPR000008">
    <property type="entry name" value="C2_dom"/>
</dbReference>
<evidence type="ECO:0000259" key="23">
    <source>
        <dbReference type="PROSITE" id="PS51285"/>
    </source>
</evidence>
<comment type="catalytic activity">
    <reaction evidence="17">
        <text>L-threonyl-[protein] + ATP = O-phospho-L-threonyl-[protein] + ADP + H(+)</text>
        <dbReference type="Rhea" id="RHEA:46608"/>
        <dbReference type="Rhea" id="RHEA-COMP:11060"/>
        <dbReference type="Rhea" id="RHEA-COMP:11605"/>
        <dbReference type="ChEBI" id="CHEBI:15378"/>
        <dbReference type="ChEBI" id="CHEBI:30013"/>
        <dbReference type="ChEBI" id="CHEBI:30616"/>
        <dbReference type="ChEBI" id="CHEBI:61977"/>
        <dbReference type="ChEBI" id="CHEBI:456216"/>
        <dbReference type="EC" id="2.7.11.13"/>
    </reaction>
</comment>
<dbReference type="Gene3D" id="3.30.200.20">
    <property type="entry name" value="Phosphorylase Kinase, domain 1"/>
    <property type="match status" value="1"/>
</dbReference>
<feature type="compositionally biased region" description="Polar residues" evidence="21">
    <location>
        <begin position="1270"/>
        <end position="1280"/>
    </location>
</feature>
<dbReference type="SUPFAM" id="SSF56112">
    <property type="entry name" value="Protein kinase-like (PK-like)"/>
    <property type="match status" value="1"/>
</dbReference>
<proteinExistence type="inferred from homology"/>
<dbReference type="InterPro" id="IPR011009">
    <property type="entry name" value="Kinase-like_dom_sf"/>
</dbReference>
<dbReference type="GO" id="GO:0007165">
    <property type="term" value="P:signal transduction"/>
    <property type="evidence" value="ECO:0007669"/>
    <property type="project" value="InterPro"/>
</dbReference>
<feature type="compositionally biased region" description="Low complexity" evidence="21">
    <location>
        <begin position="389"/>
        <end position="412"/>
    </location>
</feature>
<keyword evidence="10" id="KW-0808">Transferase</keyword>
<dbReference type="Gene3D" id="1.10.510.10">
    <property type="entry name" value="Transferase(Phosphotransferase) domain 1"/>
    <property type="match status" value="1"/>
</dbReference>
<feature type="compositionally biased region" description="Polar residues" evidence="21">
    <location>
        <begin position="964"/>
        <end position="982"/>
    </location>
</feature>
<feature type="compositionally biased region" description="Low complexity" evidence="21">
    <location>
        <begin position="595"/>
        <end position="604"/>
    </location>
</feature>
<dbReference type="GO" id="GO:0005524">
    <property type="term" value="F:ATP binding"/>
    <property type="evidence" value="ECO:0007669"/>
    <property type="project" value="UniProtKB-UniRule"/>
</dbReference>
<evidence type="ECO:0000256" key="2">
    <source>
        <dbReference type="ARBA" id="ARBA00004214"/>
    </source>
</evidence>
<dbReference type="GO" id="GO:0032154">
    <property type="term" value="C:cleavage furrow"/>
    <property type="evidence" value="ECO:0007669"/>
    <property type="project" value="UniProtKB-SubCell"/>
</dbReference>
<dbReference type="InterPro" id="IPR000719">
    <property type="entry name" value="Prot_kinase_dom"/>
</dbReference>
<comment type="catalytic activity">
    <reaction evidence="18">
        <text>L-seryl-[protein] + ATP = O-phospho-L-seryl-[protein] + ADP + H(+)</text>
        <dbReference type="Rhea" id="RHEA:17989"/>
        <dbReference type="Rhea" id="RHEA-COMP:9863"/>
        <dbReference type="Rhea" id="RHEA-COMP:11604"/>
        <dbReference type="ChEBI" id="CHEBI:15378"/>
        <dbReference type="ChEBI" id="CHEBI:29999"/>
        <dbReference type="ChEBI" id="CHEBI:30616"/>
        <dbReference type="ChEBI" id="CHEBI:83421"/>
        <dbReference type="ChEBI" id="CHEBI:456216"/>
        <dbReference type="EC" id="2.7.11.13"/>
    </reaction>
</comment>
<dbReference type="Proteomes" id="UP000053097">
    <property type="component" value="Unassembled WGS sequence"/>
</dbReference>
<organism evidence="25 26">
    <name type="scientific">Ooceraea biroi</name>
    <name type="common">Clonal raider ant</name>
    <name type="synonym">Cerapachys biroi</name>
    <dbReference type="NCBI Taxonomy" id="2015173"/>
    <lineage>
        <taxon>Eukaryota</taxon>
        <taxon>Metazoa</taxon>
        <taxon>Ecdysozoa</taxon>
        <taxon>Arthropoda</taxon>
        <taxon>Hexapoda</taxon>
        <taxon>Insecta</taxon>
        <taxon>Pterygota</taxon>
        <taxon>Neoptera</taxon>
        <taxon>Endopterygota</taxon>
        <taxon>Hymenoptera</taxon>
        <taxon>Apocrita</taxon>
        <taxon>Aculeata</taxon>
        <taxon>Formicoidea</taxon>
        <taxon>Formicidae</taxon>
        <taxon>Dorylinae</taxon>
        <taxon>Ooceraea</taxon>
    </lineage>
</organism>
<dbReference type="OrthoDB" id="63267at2759"/>
<evidence type="ECO:0000256" key="17">
    <source>
        <dbReference type="ARBA" id="ARBA00047272"/>
    </source>
</evidence>